<reference evidence="3 4" key="1">
    <citation type="submission" date="2021-04" db="EMBL/GenBank/DDBJ databases">
        <authorList>
            <consortium name="Wellcome Sanger Institute Data Sharing"/>
        </authorList>
    </citation>
    <scope>NUCLEOTIDE SEQUENCE [LARGE SCALE GENOMIC DNA]</scope>
</reference>
<dbReference type="PANTHER" id="PTHR46013:SF4">
    <property type="entry name" value="B-CELL RECEPTOR CD22-RELATED"/>
    <property type="match status" value="1"/>
</dbReference>
<dbReference type="PANTHER" id="PTHR46013">
    <property type="entry name" value="VASCULAR CELL ADHESION MOLECULE 1"/>
    <property type="match status" value="1"/>
</dbReference>
<proteinExistence type="predicted"/>
<evidence type="ECO:0000256" key="1">
    <source>
        <dbReference type="SAM" id="SignalP"/>
    </source>
</evidence>
<dbReference type="InterPro" id="IPR036179">
    <property type="entry name" value="Ig-like_dom_sf"/>
</dbReference>
<organism evidence="3 4">
    <name type="scientific">Anabas testudineus</name>
    <name type="common">Climbing perch</name>
    <name type="synonym">Anthias testudineus</name>
    <dbReference type="NCBI Taxonomy" id="64144"/>
    <lineage>
        <taxon>Eukaryota</taxon>
        <taxon>Metazoa</taxon>
        <taxon>Chordata</taxon>
        <taxon>Craniata</taxon>
        <taxon>Vertebrata</taxon>
        <taxon>Euteleostomi</taxon>
        <taxon>Actinopterygii</taxon>
        <taxon>Neopterygii</taxon>
        <taxon>Teleostei</taxon>
        <taxon>Neoteleostei</taxon>
        <taxon>Acanthomorphata</taxon>
        <taxon>Anabantaria</taxon>
        <taxon>Anabantiformes</taxon>
        <taxon>Anabantoidei</taxon>
        <taxon>Anabantidae</taxon>
        <taxon>Anabas</taxon>
    </lineage>
</organism>
<dbReference type="InterPro" id="IPR013783">
    <property type="entry name" value="Ig-like_fold"/>
</dbReference>
<dbReference type="InterPro" id="IPR007110">
    <property type="entry name" value="Ig-like_dom"/>
</dbReference>
<dbReference type="AlphaFoldDB" id="A0AAQ6IJU0"/>
<dbReference type="Proteomes" id="UP000265040">
    <property type="component" value="Chromosome 1"/>
</dbReference>
<dbReference type="CDD" id="cd00096">
    <property type="entry name" value="Ig"/>
    <property type="match status" value="3"/>
</dbReference>
<accession>A0AAQ6IJU0</accession>
<dbReference type="Pfam" id="PF13895">
    <property type="entry name" value="Ig_2"/>
    <property type="match status" value="3"/>
</dbReference>
<dbReference type="InterPro" id="IPR013106">
    <property type="entry name" value="Ig_V-set"/>
</dbReference>
<sequence>MSLTAAAGGFLLLLTVSVARGEEDWGVTYTPTQICALKGSAVDIHCTYSYPRMNDEHTDEHTEVLTTFWFTKERNDEPVDLETDSGYAGRVESQCERNNCTLTIRDVRRSDSAVYKFRFETNQRRGKFSGSPGVTLTVTDLQVKVSRSSARLVLTCRSSCDVADHPSYVWYNNGQKMEEDVSTYRVSVNVNDSFSCAVKGHEEYRSTPVYRPNLPSVSVSPSEIVEGSSVTLTCSSDSNPAAKYTWYKKYGRRALSEKTQFVFTSIKSSDSGQYYCTAENELGSRTSKDEGHFTFINVKYLPNLPSVSVSPSEIVEGSSVTLTCSSDSNPAAKYTWYKKYGRRALSEKTQFVFKSIKSSDSGQYNCTAENELGKTTRLIFISVKYAPRVPSVSMYPMGEINEGSSVTLTCWSDANPAAKYTWYKRNLNSEPQPLRETLTFVLRPVQSSNSGEYFCEAENKFGRNTSESTVIDVKYRPNLPSVSVSPSEIVEGSSVTLTCSSDANPAAKYTWYKSD</sequence>
<dbReference type="SMART" id="SM00409">
    <property type="entry name" value="IG"/>
    <property type="match status" value="4"/>
</dbReference>
<feature type="domain" description="Ig-like" evidence="2">
    <location>
        <begin position="387"/>
        <end position="471"/>
    </location>
</feature>
<name>A0AAQ6IJU0_ANATE</name>
<dbReference type="Gene3D" id="2.60.40.10">
    <property type="entry name" value="Immunoglobulins"/>
    <property type="match status" value="5"/>
</dbReference>
<dbReference type="Pfam" id="PF07686">
    <property type="entry name" value="V-set"/>
    <property type="match status" value="1"/>
</dbReference>
<feature type="domain" description="Ig-like" evidence="2">
    <location>
        <begin position="215"/>
        <end position="294"/>
    </location>
</feature>
<feature type="domain" description="Ig-like" evidence="2">
    <location>
        <begin position="132"/>
        <end position="208"/>
    </location>
</feature>
<evidence type="ECO:0000313" key="3">
    <source>
        <dbReference type="Ensembl" id="ENSATEP00000075026.1"/>
    </source>
</evidence>
<dbReference type="Pfam" id="PF13927">
    <property type="entry name" value="Ig_3"/>
    <property type="match status" value="1"/>
</dbReference>
<dbReference type="InterPro" id="IPR003598">
    <property type="entry name" value="Ig_sub2"/>
</dbReference>
<evidence type="ECO:0000259" key="2">
    <source>
        <dbReference type="PROSITE" id="PS50835"/>
    </source>
</evidence>
<feature type="domain" description="Ig-like" evidence="2">
    <location>
        <begin position="480"/>
        <end position="515"/>
    </location>
</feature>
<evidence type="ECO:0000313" key="4">
    <source>
        <dbReference type="Proteomes" id="UP000265040"/>
    </source>
</evidence>
<dbReference type="SUPFAM" id="SSF48726">
    <property type="entry name" value="Immunoglobulin"/>
    <property type="match status" value="5"/>
</dbReference>
<dbReference type="GeneTree" id="ENSGT01010000222294"/>
<reference evidence="3" key="2">
    <citation type="submission" date="2025-08" db="UniProtKB">
        <authorList>
            <consortium name="Ensembl"/>
        </authorList>
    </citation>
    <scope>IDENTIFICATION</scope>
</reference>
<dbReference type="InterPro" id="IPR003599">
    <property type="entry name" value="Ig_sub"/>
</dbReference>
<keyword evidence="4" id="KW-1185">Reference proteome</keyword>
<dbReference type="SMART" id="SM00408">
    <property type="entry name" value="IGc2"/>
    <property type="match status" value="3"/>
</dbReference>
<feature type="signal peptide" evidence="1">
    <location>
        <begin position="1"/>
        <end position="21"/>
    </location>
</feature>
<keyword evidence="1" id="KW-0732">Signal</keyword>
<dbReference type="PROSITE" id="PS50835">
    <property type="entry name" value="IG_LIKE"/>
    <property type="match status" value="5"/>
</dbReference>
<dbReference type="Ensembl" id="ENSATET00000080801.1">
    <property type="protein sequence ID" value="ENSATEP00000075026.1"/>
    <property type="gene ID" value="ENSATEG00000033326.1"/>
</dbReference>
<protein>
    <recommendedName>
        <fullName evidence="2">Ig-like domain-containing protein</fullName>
    </recommendedName>
</protein>
<feature type="chain" id="PRO_5043826395" description="Ig-like domain-containing protein" evidence="1">
    <location>
        <begin position="22"/>
        <end position="515"/>
    </location>
</feature>
<reference evidence="3" key="3">
    <citation type="submission" date="2025-09" db="UniProtKB">
        <authorList>
            <consortium name="Ensembl"/>
        </authorList>
    </citation>
    <scope>IDENTIFICATION</scope>
</reference>
<feature type="domain" description="Ig-like" evidence="2">
    <location>
        <begin position="305"/>
        <end position="382"/>
    </location>
</feature>